<keyword evidence="2" id="KW-1185">Reference proteome</keyword>
<evidence type="ECO:0000313" key="2">
    <source>
        <dbReference type="Proteomes" id="UP000765509"/>
    </source>
</evidence>
<proteinExistence type="predicted"/>
<comment type="caution">
    <text evidence="1">The sequence shown here is derived from an EMBL/GenBank/DDBJ whole genome shotgun (WGS) entry which is preliminary data.</text>
</comment>
<name>A0A9Q3BJI1_9BASI</name>
<gene>
    <name evidence="1" type="ORF">O181_005827</name>
</gene>
<protein>
    <submittedName>
        <fullName evidence="1">Uncharacterized protein</fullName>
    </submittedName>
</protein>
<dbReference type="EMBL" id="AVOT02001211">
    <property type="protein sequence ID" value="MBW0466112.1"/>
    <property type="molecule type" value="Genomic_DNA"/>
</dbReference>
<dbReference type="AlphaFoldDB" id="A0A9Q3BJI1"/>
<evidence type="ECO:0000313" key="1">
    <source>
        <dbReference type="EMBL" id="MBW0466112.1"/>
    </source>
</evidence>
<accession>A0A9Q3BJI1</accession>
<sequence>MSLGKRETLLTTKKVIKNRSMFTAMNHIKYTNEEAVDLEAINTHEEVHISTTNQRTTSSFQNTPAFTSPEIAHKFQTVRYVDQSQEIDAKTNEEG</sequence>
<dbReference type="Proteomes" id="UP000765509">
    <property type="component" value="Unassembled WGS sequence"/>
</dbReference>
<reference evidence="1" key="1">
    <citation type="submission" date="2021-03" db="EMBL/GenBank/DDBJ databases">
        <title>Draft genome sequence of rust myrtle Austropuccinia psidii MF-1, a brazilian biotype.</title>
        <authorList>
            <person name="Quecine M.C."/>
            <person name="Pachon D.M.R."/>
            <person name="Bonatelli M.L."/>
            <person name="Correr F.H."/>
            <person name="Franceschini L.M."/>
            <person name="Leite T.F."/>
            <person name="Margarido G.R.A."/>
            <person name="Almeida C.A."/>
            <person name="Ferrarezi J.A."/>
            <person name="Labate C.A."/>
        </authorList>
    </citation>
    <scope>NUCLEOTIDE SEQUENCE</scope>
    <source>
        <strain evidence="1">MF-1</strain>
    </source>
</reference>
<organism evidence="1 2">
    <name type="scientific">Austropuccinia psidii MF-1</name>
    <dbReference type="NCBI Taxonomy" id="1389203"/>
    <lineage>
        <taxon>Eukaryota</taxon>
        <taxon>Fungi</taxon>
        <taxon>Dikarya</taxon>
        <taxon>Basidiomycota</taxon>
        <taxon>Pucciniomycotina</taxon>
        <taxon>Pucciniomycetes</taxon>
        <taxon>Pucciniales</taxon>
        <taxon>Sphaerophragmiaceae</taxon>
        <taxon>Austropuccinia</taxon>
    </lineage>
</organism>